<accession>A0AAW2TC05</accession>
<gene>
    <name evidence="2" type="ORF">Slati_4195700</name>
</gene>
<dbReference type="AlphaFoldDB" id="A0AAW2TC05"/>
<proteinExistence type="predicted"/>
<reference evidence="2" key="1">
    <citation type="submission" date="2020-06" db="EMBL/GenBank/DDBJ databases">
        <authorList>
            <person name="Li T."/>
            <person name="Hu X."/>
            <person name="Zhang T."/>
            <person name="Song X."/>
            <person name="Zhang H."/>
            <person name="Dai N."/>
            <person name="Sheng W."/>
            <person name="Hou X."/>
            <person name="Wei L."/>
        </authorList>
    </citation>
    <scope>NUCLEOTIDE SEQUENCE</scope>
    <source>
        <strain evidence="2">KEN1</strain>
        <tissue evidence="2">Leaf</tissue>
    </source>
</reference>
<sequence length="97" mass="11279">MTQDPDVLKIQHSDNQGMSLVSVLLDSTNFLTWNRSIKITLEAKMKLSFISGKMKKPEERDNSYEQWIRADYMVTSWIVNSISKDIVESFLYNTTAR</sequence>
<evidence type="ECO:0000259" key="1">
    <source>
        <dbReference type="Pfam" id="PF14244"/>
    </source>
</evidence>
<dbReference type="InterPro" id="IPR029472">
    <property type="entry name" value="Copia-like_N"/>
</dbReference>
<evidence type="ECO:0000313" key="2">
    <source>
        <dbReference type="EMBL" id="KAL0401658.1"/>
    </source>
</evidence>
<name>A0AAW2TC05_9LAMI</name>
<dbReference type="PANTHER" id="PTHR37610">
    <property type="entry name" value="CCHC-TYPE DOMAIN-CONTAINING PROTEIN"/>
    <property type="match status" value="1"/>
</dbReference>
<feature type="domain" description="Retrotransposon Copia-like N-terminal" evidence="1">
    <location>
        <begin position="11"/>
        <end position="58"/>
    </location>
</feature>
<protein>
    <recommendedName>
        <fullName evidence="1">Retrotransposon Copia-like N-terminal domain-containing protein</fullName>
    </recommendedName>
</protein>
<reference evidence="2" key="2">
    <citation type="journal article" date="2024" name="Plant">
        <title>Genomic evolution and insights into agronomic trait innovations of Sesamum species.</title>
        <authorList>
            <person name="Miao H."/>
            <person name="Wang L."/>
            <person name="Qu L."/>
            <person name="Liu H."/>
            <person name="Sun Y."/>
            <person name="Le M."/>
            <person name="Wang Q."/>
            <person name="Wei S."/>
            <person name="Zheng Y."/>
            <person name="Lin W."/>
            <person name="Duan Y."/>
            <person name="Cao H."/>
            <person name="Xiong S."/>
            <person name="Wang X."/>
            <person name="Wei L."/>
            <person name="Li C."/>
            <person name="Ma Q."/>
            <person name="Ju M."/>
            <person name="Zhao R."/>
            <person name="Li G."/>
            <person name="Mu C."/>
            <person name="Tian Q."/>
            <person name="Mei H."/>
            <person name="Zhang T."/>
            <person name="Gao T."/>
            <person name="Zhang H."/>
        </authorList>
    </citation>
    <scope>NUCLEOTIDE SEQUENCE</scope>
    <source>
        <strain evidence="2">KEN1</strain>
    </source>
</reference>
<comment type="caution">
    <text evidence="2">The sequence shown here is derived from an EMBL/GenBank/DDBJ whole genome shotgun (WGS) entry which is preliminary data.</text>
</comment>
<dbReference type="EMBL" id="JACGWN010000015">
    <property type="protein sequence ID" value="KAL0401658.1"/>
    <property type="molecule type" value="Genomic_DNA"/>
</dbReference>
<dbReference type="PANTHER" id="PTHR37610:SF40">
    <property type="entry name" value="OS01G0909600 PROTEIN"/>
    <property type="match status" value="1"/>
</dbReference>
<dbReference type="Pfam" id="PF14244">
    <property type="entry name" value="Retrotran_gag_3"/>
    <property type="match status" value="1"/>
</dbReference>
<organism evidence="2">
    <name type="scientific">Sesamum latifolium</name>
    <dbReference type="NCBI Taxonomy" id="2727402"/>
    <lineage>
        <taxon>Eukaryota</taxon>
        <taxon>Viridiplantae</taxon>
        <taxon>Streptophyta</taxon>
        <taxon>Embryophyta</taxon>
        <taxon>Tracheophyta</taxon>
        <taxon>Spermatophyta</taxon>
        <taxon>Magnoliopsida</taxon>
        <taxon>eudicotyledons</taxon>
        <taxon>Gunneridae</taxon>
        <taxon>Pentapetalae</taxon>
        <taxon>asterids</taxon>
        <taxon>lamiids</taxon>
        <taxon>Lamiales</taxon>
        <taxon>Pedaliaceae</taxon>
        <taxon>Sesamum</taxon>
    </lineage>
</organism>